<dbReference type="SUPFAM" id="SSF52540">
    <property type="entry name" value="P-loop containing nucleoside triphosphate hydrolases"/>
    <property type="match status" value="1"/>
</dbReference>
<evidence type="ECO:0000313" key="4">
    <source>
        <dbReference type="EMBL" id="GJQ15637.1"/>
    </source>
</evidence>
<name>A0A9C7UUN8_9RHOD</name>
<gene>
    <name evidence="4" type="ORF">GpartN1_g7428.t1</name>
</gene>
<organism evidence="4 5">
    <name type="scientific">Galdieria partita</name>
    <dbReference type="NCBI Taxonomy" id="83374"/>
    <lineage>
        <taxon>Eukaryota</taxon>
        <taxon>Rhodophyta</taxon>
        <taxon>Bangiophyceae</taxon>
        <taxon>Galdieriales</taxon>
        <taxon>Galdieriaceae</taxon>
        <taxon>Galdieria</taxon>
    </lineage>
</organism>
<evidence type="ECO:0000256" key="2">
    <source>
        <dbReference type="SAM" id="Phobius"/>
    </source>
</evidence>
<dbReference type="InterPro" id="IPR051943">
    <property type="entry name" value="TRAFAC_Dynamin-like_GTPase"/>
</dbReference>
<reference evidence="4" key="1">
    <citation type="journal article" date="2022" name="Proc. Natl. Acad. Sci. U.S.A.">
        <title>Life cycle and functional genomics of the unicellular red alga Galdieria for elucidating algal and plant evolution and industrial use.</title>
        <authorList>
            <person name="Hirooka S."/>
            <person name="Itabashi T."/>
            <person name="Ichinose T.M."/>
            <person name="Onuma R."/>
            <person name="Fujiwara T."/>
            <person name="Yamashita S."/>
            <person name="Jong L.W."/>
            <person name="Tomita R."/>
            <person name="Iwane A.H."/>
            <person name="Miyagishima S.Y."/>
        </authorList>
    </citation>
    <scope>NUCLEOTIDE SEQUENCE</scope>
    <source>
        <strain evidence="4">NBRC 102759</strain>
    </source>
</reference>
<feature type="compositionally biased region" description="Basic and acidic residues" evidence="1">
    <location>
        <begin position="710"/>
        <end position="719"/>
    </location>
</feature>
<sequence>MMLSSIGFKLTRASLLGYNISSLQLRSFIVSLLCPSNTHLLSKKTWMRRPFHTTLGSLCQTSNTTLNKLSEIADADLVKRERFVLQDFLNTLEKFPYKNERDINLLKEVIRRLDGLFLLVVVGEFNSGKSSLINALLGGNFLPQGPTPTTAQVSLVKGPYSSSLDADNYEADYHIYSVPVPWLKYMNIVDTPGTNAIEQAHEILTKEFVPRADLILFTTSADRPFSESERRFLEEIRSWGKKIIIVLNKIDLLLDSHEPNKDSVQAVVHYVRDHARIWVGSDPQIFPVSSRLALLAKERLHSTSMEEEANKLLEASRFPSLEAFITSTLDDRERWKIKLETPLALAQSMQRTYQTCIKRRRDVLEKDLLCISDIQESLQMYREDFYHESQSQLVRIDNIILRLQQRASQFFYERIQLRYSIPLMRNNHSLSPELESVLGNTAAELEQEVLAMVGWLQERNRRHWKEISRLYEHRLNSRERELDTTHSLDSLGLNTRHWVNNALQDLSVNWVSKEMDDWDRDAESKRQMTLTELKRASMDIWHEKFSSQEEAQRLVLHVRKSLLTMLSAQAGALGLLGTLSIVSTLDISGILLTCALAIASSGVFPYRKKQFLRTFHSKMDQFRYALREEIEKELNHQLDQHILSIENALAPFSRFVRSRKAMVQEEEQQLSHIASQLNMMREWVSNRFESEPTLQENIHNKESHSSSSHDSLKQETKSS</sequence>
<protein>
    <recommendedName>
        <fullName evidence="3">G domain-containing protein</fullName>
    </recommendedName>
</protein>
<accession>A0A9C7UUN8</accession>
<keyword evidence="2" id="KW-1133">Transmembrane helix</keyword>
<dbReference type="Gene3D" id="3.40.50.300">
    <property type="entry name" value="P-loop containing nucleotide triphosphate hydrolases"/>
    <property type="match status" value="1"/>
</dbReference>
<feature type="domain" description="G" evidence="3">
    <location>
        <begin position="120"/>
        <end position="249"/>
    </location>
</feature>
<evidence type="ECO:0000256" key="1">
    <source>
        <dbReference type="SAM" id="MobiDB-lite"/>
    </source>
</evidence>
<evidence type="ECO:0000313" key="5">
    <source>
        <dbReference type="Proteomes" id="UP001061958"/>
    </source>
</evidence>
<dbReference type="AlphaFoldDB" id="A0A9C7UUN8"/>
<dbReference type="PANTHER" id="PTHR43681:SF1">
    <property type="entry name" value="SARCALUMENIN"/>
    <property type="match status" value="1"/>
</dbReference>
<feature type="region of interest" description="Disordered" evidence="1">
    <location>
        <begin position="694"/>
        <end position="719"/>
    </location>
</feature>
<dbReference type="OrthoDB" id="8927528at2759"/>
<dbReference type="CDD" id="cd09912">
    <property type="entry name" value="DLP_2"/>
    <property type="match status" value="1"/>
</dbReference>
<proteinExistence type="predicted"/>
<keyword evidence="5" id="KW-1185">Reference proteome</keyword>
<evidence type="ECO:0000259" key="3">
    <source>
        <dbReference type="Pfam" id="PF01926"/>
    </source>
</evidence>
<dbReference type="InterPro" id="IPR006073">
    <property type="entry name" value="GTP-bd"/>
</dbReference>
<reference evidence="4" key="2">
    <citation type="submission" date="2022-01" db="EMBL/GenBank/DDBJ databases">
        <authorList>
            <person name="Hirooka S."/>
            <person name="Miyagishima S.Y."/>
        </authorList>
    </citation>
    <scope>NUCLEOTIDE SEQUENCE</scope>
    <source>
        <strain evidence="4">NBRC 102759</strain>
    </source>
</reference>
<dbReference type="EMBL" id="BQMJ01000072">
    <property type="protein sequence ID" value="GJQ15637.1"/>
    <property type="molecule type" value="Genomic_DNA"/>
</dbReference>
<dbReference type="PANTHER" id="PTHR43681">
    <property type="entry name" value="TRANSMEMBRANE GTPASE FZO"/>
    <property type="match status" value="1"/>
</dbReference>
<dbReference type="Proteomes" id="UP001061958">
    <property type="component" value="Unassembled WGS sequence"/>
</dbReference>
<keyword evidence="2" id="KW-0812">Transmembrane</keyword>
<comment type="caution">
    <text evidence="4">The sequence shown here is derived from an EMBL/GenBank/DDBJ whole genome shotgun (WGS) entry which is preliminary data.</text>
</comment>
<feature type="transmembrane region" description="Helical" evidence="2">
    <location>
        <begin position="587"/>
        <end position="606"/>
    </location>
</feature>
<keyword evidence="2" id="KW-0472">Membrane</keyword>
<dbReference type="Pfam" id="PF01926">
    <property type="entry name" value="MMR_HSR1"/>
    <property type="match status" value="1"/>
</dbReference>
<dbReference type="InterPro" id="IPR027417">
    <property type="entry name" value="P-loop_NTPase"/>
</dbReference>